<dbReference type="Pfam" id="PF05762">
    <property type="entry name" value="VWA_CoxE"/>
    <property type="match status" value="1"/>
</dbReference>
<dbReference type="EMBL" id="ASHL01000003">
    <property type="protein sequence ID" value="EPD13386.1"/>
    <property type="molecule type" value="Genomic_DNA"/>
</dbReference>
<evidence type="ECO:0000313" key="2">
    <source>
        <dbReference type="Proteomes" id="UP000015462"/>
    </source>
</evidence>
<sequence length="393" mass="45649">MFISFFFNLRKAGLPVSITELLSLLSALDKRLASFNIQAFYYLSRTALVKDERYYDRFDQVFAETFDGLEYDHALEGVFNQIPEEWLRKQAEKLLSEEEKQKIQSLGGWEELMETLKKRLEEQKEEHHGGNKWIGTGGTSPFGAYGYNPEGVRIGQDESRHRRASKVWDKREFKNLDDSVELNTRNLKVALRKLRKFARQGSAEELDLDDTIRSTASNAGYLDIKMVPERHNAIKVLLLLDIGGSMDDHIRICEELFSASKAEFKHLEYYYFHNFTYEYLWKDNTRRFDEATPTAEVINRYPSDYKLIFVGDASMSPYEITYPGGSVEHWNEEAGAVWFQRLLSAFPSNAWLNPDAEQNWDRRQSNRLIRQLNADKMFPLTIGGLDSAIKSLL</sequence>
<evidence type="ECO:0000313" key="1">
    <source>
        <dbReference type="EMBL" id="EPD13386.1"/>
    </source>
</evidence>
<dbReference type="Proteomes" id="UP000015462">
    <property type="component" value="Unassembled WGS sequence"/>
</dbReference>
<dbReference type="RefSeq" id="WP_016390174.1">
    <property type="nucleotide sequence ID" value="NZ_KE646806.1"/>
</dbReference>
<name>A0AB33Z1R7_9GAMM</name>
<dbReference type="InterPro" id="IPR008912">
    <property type="entry name" value="Uncharacterised_CoxE"/>
</dbReference>
<organism evidence="1 2">
    <name type="scientific">Cycloclasticus pugetii</name>
    <dbReference type="NCBI Taxonomy" id="34068"/>
    <lineage>
        <taxon>Bacteria</taxon>
        <taxon>Pseudomonadati</taxon>
        <taxon>Pseudomonadota</taxon>
        <taxon>Gammaproteobacteria</taxon>
        <taxon>Thiotrichales</taxon>
        <taxon>Piscirickettsiaceae</taxon>
        <taxon>Cycloclasticus</taxon>
    </lineage>
</organism>
<comment type="caution">
    <text evidence="1">The sequence shown here is derived from an EMBL/GenBank/DDBJ whole genome shotgun (WGS) entry which is preliminary data.</text>
</comment>
<proteinExistence type="predicted"/>
<accession>A0AB33Z1R7</accession>
<reference evidence="1 2" key="1">
    <citation type="journal article" date="2013" name="Genome Announc.">
        <title>Genome Sequence of the Pyrene- and Fluoranthene-Degrading Bacterium Cycloclasticus sp. Strain PY97M.</title>
        <authorList>
            <person name="Cui Z."/>
            <person name="Xu G."/>
            <person name="Li Q."/>
            <person name="Gao W."/>
            <person name="Zheng L."/>
        </authorList>
    </citation>
    <scope>NUCLEOTIDE SEQUENCE [LARGE SCALE GENOMIC DNA]</scope>
    <source>
        <strain evidence="1 2">PY97M</strain>
    </source>
</reference>
<gene>
    <name evidence="1" type="ORF">L196_05021</name>
</gene>
<dbReference type="AlphaFoldDB" id="A0AB33Z1R7"/>
<protein>
    <submittedName>
        <fullName evidence="1">von Willebrand factor type A domain-containing protein</fullName>
    </submittedName>
</protein>
<dbReference type="PANTHER" id="PTHR39338">
    <property type="entry name" value="BLL5662 PROTEIN-RELATED"/>
    <property type="match status" value="1"/>
</dbReference>
<keyword evidence="2" id="KW-1185">Reference proteome</keyword>
<dbReference type="PANTHER" id="PTHR39338:SF7">
    <property type="entry name" value="BLL6692 PROTEIN"/>
    <property type="match status" value="1"/>
</dbReference>